<proteinExistence type="predicted"/>
<dbReference type="GO" id="GO:0005634">
    <property type="term" value="C:nucleus"/>
    <property type="evidence" value="ECO:0007669"/>
    <property type="project" value="TreeGrafter"/>
</dbReference>
<dbReference type="PANTHER" id="PTHR21677:SF4">
    <property type="entry name" value="TSL-KINASE INTERACTING-LIKE PROTEIN"/>
    <property type="match status" value="1"/>
</dbReference>
<name>A0A2P5BGA4_PARAD</name>
<dbReference type="Proteomes" id="UP000237105">
    <property type="component" value="Unassembled WGS sequence"/>
</dbReference>
<comment type="caution">
    <text evidence="1">The sequence shown here is derived from an EMBL/GenBank/DDBJ whole genome shotgun (WGS) entry which is preliminary data.</text>
</comment>
<dbReference type="GO" id="GO:0003682">
    <property type="term" value="F:chromatin binding"/>
    <property type="evidence" value="ECO:0007669"/>
    <property type="project" value="InterPro"/>
</dbReference>
<reference evidence="2" key="1">
    <citation type="submission" date="2016-06" db="EMBL/GenBank/DDBJ databases">
        <title>Parallel loss of symbiosis genes in relatives of nitrogen-fixing non-legume Parasponia.</title>
        <authorList>
            <person name="Van Velzen R."/>
            <person name="Holmer R."/>
            <person name="Bu F."/>
            <person name="Rutten L."/>
            <person name="Van Zeijl A."/>
            <person name="Liu W."/>
            <person name="Santuari L."/>
            <person name="Cao Q."/>
            <person name="Sharma T."/>
            <person name="Shen D."/>
            <person name="Roswanjaya Y."/>
            <person name="Wardhani T."/>
            <person name="Kalhor M.S."/>
            <person name="Jansen J."/>
            <person name="Van den Hoogen J."/>
            <person name="Gungor B."/>
            <person name="Hartog M."/>
            <person name="Hontelez J."/>
            <person name="Verver J."/>
            <person name="Yang W.-C."/>
            <person name="Schijlen E."/>
            <person name="Repin R."/>
            <person name="Schilthuizen M."/>
            <person name="Schranz E."/>
            <person name="Heidstra R."/>
            <person name="Miyata K."/>
            <person name="Fedorova E."/>
            <person name="Kohlen W."/>
            <person name="Bisseling T."/>
            <person name="Smit S."/>
            <person name="Geurts R."/>
        </authorList>
    </citation>
    <scope>NUCLEOTIDE SEQUENCE [LARGE SCALE GENOMIC DNA]</scope>
    <source>
        <strain evidence="2">cv. WU1-14</strain>
    </source>
</reference>
<gene>
    <name evidence="1" type="ORF">PanWU01x14_242060</name>
</gene>
<organism evidence="1 2">
    <name type="scientific">Parasponia andersonii</name>
    <name type="common">Sponia andersonii</name>
    <dbReference type="NCBI Taxonomy" id="3476"/>
    <lineage>
        <taxon>Eukaryota</taxon>
        <taxon>Viridiplantae</taxon>
        <taxon>Streptophyta</taxon>
        <taxon>Embryophyta</taxon>
        <taxon>Tracheophyta</taxon>
        <taxon>Spermatophyta</taxon>
        <taxon>Magnoliopsida</taxon>
        <taxon>eudicotyledons</taxon>
        <taxon>Gunneridae</taxon>
        <taxon>Pentapetalae</taxon>
        <taxon>rosids</taxon>
        <taxon>fabids</taxon>
        <taxon>Rosales</taxon>
        <taxon>Cannabaceae</taxon>
        <taxon>Parasponia</taxon>
    </lineage>
</organism>
<dbReference type="EMBL" id="JXTB01000288">
    <property type="protein sequence ID" value="PON47818.1"/>
    <property type="molecule type" value="Genomic_DNA"/>
</dbReference>
<evidence type="ECO:0000313" key="2">
    <source>
        <dbReference type="Proteomes" id="UP000237105"/>
    </source>
</evidence>
<dbReference type="OrthoDB" id="10480887at2759"/>
<evidence type="ECO:0000313" key="1">
    <source>
        <dbReference type="EMBL" id="PON47818.1"/>
    </source>
</evidence>
<sequence>MDNKTRQLAVGWANDLANISIAGLVLEASFQGMVNSHEPKSTENDTGLLSAQRDSTFLDGVHINIQAEVPQDQACQEAQTDVLLSSQACNDESSLGLAGIKWSDSLGPFDLGVPASRKLINGGEHKWIC</sequence>
<protein>
    <submittedName>
        <fullName evidence="1">Uncharacterized protein</fullName>
    </submittedName>
</protein>
<keyword evidence="2" id="KW-1185">Reference proteome</keyword>
<dbReference type="InterPro" id="IPR055315">
    <property type="entry name" value="Cramped-like"/>
</dbReference>
<dbReference type="AlphaFoldDB" id="A0A2P5BGA4"/>
<dbReference type="GO" id="GO:0007389">
    <property type="term" value="P:pattern specification process"/>
    <property type="evidence" value="ECO:0007669"/>
    <property type="project" value="TreeGrafter"/>
</dbReference>
<dbReference type="PANTHER" id="PTHR21677">
    <property type="entry name" value="CRAMPED PROTEIN"/>
    <property type="match status" value="1"/>
</dbReference>
<accession>A0A2P5BGA4</accession>